<feature type="transmembrane region" description="Helical" evidence="7">
    <location>
        <begin position="464"/>
        <end position="484"/>
    </location>
</feature>
<feature type="transmembrane region" description="Helical" evidence="7">
    <location>
        <begin position="140"/>
        <end position="161"/>
    </location>
</feature>
<gene>
    <name evidence="9" type="ORF">MEQU1_000055</name>
</gene>
<dbReference type="InterPro" id="IPR004841">
    <property type="entry name" value="AA-permease/SLC12A_dom"/>
</dbReference>
<keyword evidence="3 7" id="KW-0812">Transmembrane</keyword>
<feature type="transmembrane region" description="Helical" evidence="7">
    <location>
        <begin position="377"/>
        <end position="401"/>
    </location>
</feature>
<feature type="transmembrane region" description="Helical" evidence="7">
    <location>
        <begin position="29"/>
        <end position="50"/>
    </location>
</feature>
<dbReference type="PIRSF" id="PIRSF006060">
    <property type="entry name" value="AA_transporter"/>
    <property type="match status" value="1"/>
</dbReference>
<evidence type="ECO:0000256" key="5">
    <source>
        <dbReference type="ARBA" id="ARBA00022989"/>
    </source>
</evidence>
<evidence type="ECO:0000256" key="2">
    <source>
        <dbReference type="ARBA" id="ARBA00022448"/>
    </source>
</evidence>
<evidence type="ECO:0000256" key="7">
    <source>
        <dbReference type="SAM" id="Phobius"/>
    </source>
</evidence>
<comment type="subcellular location">
    <subcellularLocation>
        <location evidence="1">Membrane</location>
        <topology evidence="1">Multi-pass membrane protein</topology>
    </subcellularLocation>
</comment>
<dbReference type="Gene3D" id="1.20.1740.10">
    <property type="entry name" value="Amino acid/polyamine transporter I"/>
    <property type="match status" value="1"/>
</dbReference>
<evidence type="ECO:0000256" key="6">
    <source>
        <dbReference type="ARBA" id="ARBA00023136"/>
    </source>
</evidence>
<dbReference type="GO" id="GO:0016020">
    <property type="term" value="C:membrane"/>
    <property type="evidence" value="ECO:0007669"/>
    <property type="project" value="UniProtKB-SubCell"/>
</dbReference>
<dbReference type="FunFam" id="1.20.1740.10:FF:000001">
    <property type="entry name" value="Amino acid permease"/>
    <property type="match status" value="1"/>
</dbReference>
<proteinExistence type="predicted"/>
<keyword evidence="5 7" id="KW-1133">Transmembrane helix</keyword>
<reference evidence="9" key="1">
    <citation type="submission" date="2023-03" db="EMBL/GenBank/DDBJ databases">
        <title>Mating type loci evolution in Malassezia.</title>
        <authorList>
            <person name="Coelho M.A."/>
        </authorList>
    </citation>
    <scope>NUCLEOTIDE SEQUENCE</scope>
    <source>
        <strain evidence="9">CBS 12830</strain>
    </source>
</reference>
<evidence type="ECO:0000313" key="10">
    <source>
        <dbReference type="Proteomes" id="UP001214415"/>
    </source>
</evidence>
<accession>A0AAF0EEV8</accession>
<dbReference type="PROSITE" id="PS00218">
    <property type="entry name" value="AMINO_ACID_PERMEASE_1"/>
    <property type="match status" value="1"/>
</dbReference>
<dbReference type="PANTHER" id="PTHR43341">
    <property type="entry name" value="AMINO ACID PERMEASE"/>
    <property type="match status" value="1"/>
</dbReference>
<feature type="domain" description="Amino acid permease/ SLC12A" evidence="8">
    <location>
        <begin position="28"/>
        <end position="491"/>
    </location>
</feature>
<protein>
    <recommendedName>
        <fullName evidence="8">Amino acid permease/ SLC12A domain-containing protein</fullName>
    </recommendedName>
</protein>
<keyword evidence="6 7" id="KW-0472">Membrane</keyword>
<dbReference type="AlphaFoldDB" id="A0AAF0EEV8"/>
<evidence type="ECO:0000256" key="1">
    <source>
        <dbReference type="ARBA" id="ARBA00004141"/>
    </source>
</evidence>
<feature type="transmembrane region" description="Helical" evidence="7">
    <location>
        <begin position="300"/>
        <end position="323"/>
    </location>
</feature>
<evidence type="ECO:0000256" key="3">
    <source>
        <dbReference type="ARBA" id="ARBA00022692"/>
    </source>
</evidence>
<dbReference type="Pfam" id="PF00324">
    <property type="entry name" value="AA_permease"/>
    <property type="match status" value="1"/>
</dbReference>
<dbReference type="PANTHER" id="PTHR43341:SF1">
    <property type="entry name" value="GENERAL AMINO-ACID PERMEASE GAP1"/>
    <property type="match status" value="1"/>
</dbReference>
<feature type="transmembrane region" description="Helical" evidence="7">
    <location>
        <begin position="212"/>
        <end position="232"/>
    </location>
</feature>
<feature type="transmembrane region" description="Helical" evidence="7">
    <location>
        <begin position="103"/>
        <end position="128"/>
    </location>
</feature>
<name>A0AAF0EEV8_9BASI</name>
<dbReference type="EMBL" id="CP119900">
    <property type="protein sequence ID" value="WFD21406.1"/>
    <property type="molecule type" value="Genomic_DNA"/>
</dbReference>
<organism evidence="9 10">
    <name type="scientific">Malassezia equina</name>
    <dbReference type="NCBI Taxonomy" id="1381935"/>
    <lineage>
        <taxon>Eukaryota</taxon>
        <taxon>Fungi</taxon>
        <taxon>Dikarya</taxon>
        <taxon>Basidiomycota</taxon>
        <taxon>Ustilaginomycotina</taxon>
        <taxon>Malasseziomycetes</taxon>
        <taxon>Malasseziales</taxon>
        <taxon>Malasseziaceae</taxon>
        <taxon>Malassezia</taxon>
    </lineage>
</organism>
<evidence type="ECO:0000256" key="4">
    <source>
        <dbReference type="ARBA" id="ARBA00022970"/>
    </source>
</evidence>
<feature type="transmembrane region" description="Helical" evidence="7">
    <location>
        <begin position="253"/>
        <end position="274"/>
    </location>
</feature>
<dbReference type="InterPro" id="IPR050524">
    <property type="entry name" value="APC_YAT"/>
</dbReference>
<keyword evidence="2" id="KW-0813">Transport</keyword>
<keyword evidence="10" id="KW-1185">Reference proteome</keyword>
<sequence>MSRISSPSKEMNHYEPEDDFKRELDSRHLSFLALGSGIGTGLFIGSGNILSSGGPGSLMIDFIILAVMVITVIFAVGEMLAAFPRAGTYSSLMTRFVDPSIGFAVGLNYLLTWLIIFPVELTAATIIIQYWDPNENIPRGVWVAIIMAAVLLVNLFGVRIFGEVEFVTTSIKMLAIIGFIICAVVIDCGGTPSKHYFGTGTWHHPGSFANGFKGFSNAFAFAALAYGGSEIIGITAGEARHPHKHLPRACKFIVYRVVLFFILSLFMVTLLVPYDDPRLKGSSSNPRASPFVIALKNGGIFALPSIFNAVILISVISVANASVYTSSRLVHSMAKDGFLPHFFSFQDKKGRPWVGYLVVSLFGLLGFLVYSTSESEVFTWLGSITGLSVIILWAALCLGHIRFRQAWKSQGHSLNELPWTSPLGEFGSWFGLVVNLLVLAATFYTSAFPIDEGTMDSHDRAKNFFQSYLSVVIILFSFCTHKLFTRSSVVKLSNIDLVSGFRPPEPDVILEQ</sequence>
<evidence type="ECO:0000259" key="8">
    <source>
        <dbReference type="Pfam" id="PF00324"/>
    </source>
</evidence>
<feature type="transmembrane region" description="Helical" evidence="7">
    <location>
        <begin position="353"/>
        <end position="371"/>
    </location>
</feature>
<dbReference type="Proteomes" id="UP001214415">
    <property type="component" value="Chromosome 1"/>
</dbReference>
<feature type="transmembrane region" description="Helical" evidence="7">
    <location>
        <begin position="422"/>
        <end position="444"/>
    </location>
</feature>
<keyword evidence="4" id="KW-0029">Amino-acid transport</keyword>
<dbReference type="GO" id="GO:0015171">
    <property type="term" value="F:amino acid transmembrane transporter activity"/>
    <property type="evidence" value="ECO:0007669"/>
    <property type="project" value="TreeGrafter"/>
</dbReference>
<feature type="transmembrane region" description="Helical" evidence="7">
    <location>
        <begin position="173"/>
        <end position="192"/>
    </location>
</feature>
<evidence type="ECO:0000313" key="9">
    <source>
        <dbReference type="EMBL" id="WFD21406.1"/>
    </source>
</evidence>
<dbReference type="InterPro" id="IPR004840">
    <property type="entry name" value="Amino_acid_permease_CS"/>
</dbReference>
<feature type="transmembrane region" description="Helical" evidence="7">
    <location>
        <begin position="62"/>
        <end position="83"/>
    </location>
</feature>